<dbReference type="STRING" id="400682.A0A1X7T8A9"/>
<dbReference type="PROSITE" id="PS51419">
    <property type="entry name" value="RAB"/>
    <property type="match status" value="1"/>
</dbReference>
<dbReference type="InterPro" id="IPR005225">
    <property type="entry name" value="Small_GTP-bd"/>
</dbReference>
<dbReference type="OrthoDB" id="63533at2759"/>
<dbReference type="SMART" id="SM00173">
    <property type="entry name" value="RAS"/>
    <property type="match status" value="1"/>
</dbReference>
<keyword evidence="2" id="KW-0547">Nucleotide-binding</keyword>
<reference evidence="4" key="1">
    <citation type="submission" date="2017-05" db="UniProtKB">
        <authorList>
            <consortium name="EnsemblMetazoa"/>
        </authorList>
    </citation>
    <scope>IDENTIFICATION</scope>
</reference>
<dbReference type="PRINTS" id="PR00449">
    <property type="entry name" value="RASTRNSFRMNG"/>
</dbReference>
<dbReference type="NCBIfam" id="TIGR00231">
    <property type="entry name" value="small_GTP"/>
    <property type="match status" value="1"/>
</dbReference>
<dbReference type="AlphaFoldDB" id="A0A1X7T8A9"/>
<dbReference type="Gene3D" id="3.40.50.300">
    <property type="entry name" value="P-loop containing nucleotide triphosphate hydrolases"/>
    <property type="match status" value="1"/>
</dbReference>
<dbReference type="Pfam" id="PF00071">
    <property type="entry name" value="Ras"/>
    <property type="match status" value="1"/>
</dbReference>
<accession>A0A1X7T8A9</accession>
<feature type="compositionally biased region" description="Basic and acidic residues" evidence="3">
    <location>
        <begin position="1"/>
        <end position="19"/>
    </location>
</feature>
<dbReference type="InParanoid" id="A0A1X7T8A9"/>
<sequence length="338" mass="37518">MEMHQKKRLTTKEAAKQQKEAQLQKGGAGCCKKNKAWLIYRSPTVVKRDSDLSCVSVFSLSEGNQKEEEEEKRRQSLVEQELLLDNVYRQRRIQSFLDASPPPLTPPTSSLTDRKYTDTSLLPFPKIQCPTDVSSIQSTDTTIDDQWNIADSISQEYLTKNIVRPPPQLLPPPPPLSHVLLTVDNSTIKFQIWDAAGQERYRSLLPMYYRNAAAAIVVYDITNEGSFTVLQDWIAELHRLGPPNIVLAIAGNKCDLEDKREIPAEQGQTYASEVNAIFGETSALTARNVEEMFIEITRKLPPDCLTSLPVGASLLRQTDTPRAKGGCCGGGGGDKGPS</sequence>
<name>A0A1X7T8A9_AMPQE</name>
<dbReference type="InterPro" id="IPR027417">
    <property type="entry name" value="P-loop_NTPase"/>
</dbReference>
<dbReference type="GO" id="GO:0005525">
    <property type="term" value="F:GTP binding"/>
    <property type="evidence" value="ECO:0007669"/>
    <property type="project" value="InterPro"/>
</dbReference>
<proteinExistence type="inferred from homology"/>
<dbReference type="PROSITE" id="PS51421">
    <property type="entry name" value="RAS"/>
    <property type="match status" value="1"/>
</dbReference>
<protein>
    <submittedName>
        <fullName evidence="4">Uncharacterized protein</fullName>
    </submittedName>
</protein>
<dbReference type="GO" id="GO:0003924">
    <property type="term" value="F:GTPase activity"/>
    <property type="evidence" value="ECO:0007669"/>
    <property type="project" value="InterPro"/>
</dbReference>
<dbReference type="FunFam" id="3.40.50.300:FF:001447">
    <property type="entry name" value="Ras-related protein Rab-1B"/>
    <property type="match status" value="1"/>
</dbReference>
<dbReference type="SMART" id="SM00174">
    <property type="entry name" value="RHO"/>
    <property type="match status" value="1"/>
</dbReference>
<evidence type="ECO:0000256" key="3">
    <source>
        <dbReference type="SAM" id="MobiDB-lite"/>
    </source>
</evidence>
<evidence type="ECO:0000256" key="2">
    <source>
        <dbReference type="ARBA" id="ARBA00022741"/>
    </source>
</evidence>
<dbReference type="eggNOG" id="KOG0092">
    <property type="taxonomic scope" value="Eukaryota"/>
</dbReference>
<organism evidence="4">
    <name type="scientific">Amphimedon queenslandica</name>
    <name type="common">Sponge</name>
    <dbReference type="NCBI Taxonomy" id="400682"/>
    <lineage>
        <taxon>Eukaryota</taxon>
        <taxon>Metazoa</taxon>
        <taxon>Porifera</taxon>
        <taxon>Demospongiae</taxon>
        <taxon>Heteroscleromorpha</taxon>
        <taxon>Haplosclerida</taxon>
        <taxon>Niphatidae</taxon>
        <taxon>Amphimedon</taxon>
    </lineage>
</organism>
<evidence type="ECO:0000256" key="1">
    <source>
        <dbReference type="ARBA" id="ARBA00006270"/>
    </source>
</evidence>
<feature type="region of interest" description="Disordered" evidence="3">
    <location>
        <begin position="1"/>
        <end position="25"/>
    </location>
</feature>
<evidence type="ECO:0000313" key="4">
    <source>
        <dbReference type="EnsemblMetazoa" id="Aqu2.1.10776_001"/>
    </source>
</evidence>
<dbReference type="InterPro" id="IPR001806">
    <property type="entry name" value="Small_GTPase"/>
</dbReference>
<dbReference type="PANTHER" id="PTHR47978">
    <property type="match status" value="1"/>
</dbReference>
<dbReference type="SUPFAM" id="SSF52540">
    <property type="entry name" value="P-loop containing nucleoside triphosphate hydrolases"/>
    <property type="match status" value="1"/>
</dbReference>
<dbReference type="EnsemblMetazoa" id="Aqu2.1.10776_001">
    <property type="protein sequence ID" value="Aqu2.1.10776_001"/>
    <property type="gene ID" value="Aqu2.1.10776"/>
</dbReference>
<dbReference type="SMART" id="SM00175">
    <property type="entry name" value="RAB"/>
    <property type="match status" value="1"/>
</dbReference>
<comment type="similarity">
    <text evidence="1">Belongs to the small GTPase superfamily. Rab family.</text>
</comment>